<keyword evidence="6" id="KW-1185">Reference proteome</keyword>
<keyword evidence="2" id="KW-0677">Repeat</keyword>
<gene>
    <name evidence="5" type="ORF">BJ322DRAFT_1107457</name>
</gene>
<protein>
    <submittedName>
        <fullName evidence="5">WD40-repeat-containing domain protein</fullName>
    </submittedName>
</protein>
<comment type="caution">
    <text evidence="5">The sequence shown here is derived from an EMBL/GenBank/DDBJ whole genome shotgun (WGS) entry which is preliminary data.</text>
</comment>
<evidence type="ECO:0000256" key="2">
    <source>
        <dbReference type="ARBA" id="ARBA00022737"/>
    </source>
</evidence>
<dbReference type="OrthoDB" id="3238562at2759"/>
<evidence type="ECO:0000313" key="5">
    <source>
        <dbReference type="EMBL" id="KAF9787392.1"/>
    </source>
</evidence>
<feature type="transmembrane region" description="Helical" evidence="4">
    <location>
        <begin position="352"/>
        <end position="370"/>
    </location>
</feature>
<proteinExistence type="predicted"/>
<keyword evidence="1 3" id="KW-0853">WD repeat</keyword>
<dbReference type="SUPFAM" id="SSF50978">
    <property type="entry name" value="WD40 repeat-like"/>
    <property type="match status" value="1"/>
</dbReference>
<dbReference type="Pfam" id="PF00400">
    <property type="entry name" value="WD40"/>
    <property type="match status" value="1"/>
</dbReference>
<dbReference type="PROSITE" id="PS50082">
    <property type="entry name" value="WD_REPEATS_2"/>
    <property type="match status" value="1"/>
</dbReference>
<dbReference type="InterPro" id="IPR051179">
    <property type="entry name" value="WD_repeat_multifunction"/>
</dbReference>
<keyword evidence="4" id="KW-1133">Transmembrane helix</keyword>
<organism evidence="5 6">
    <name type="scientific">Thelephora terrestris</name>
    <dbReference type="NCBI Taxonomy" id="56493"/>
    <lineage>
        <taxon>Eukaryota</taxon>
        <taxon>Fungi</taxon>
        <taxon>Dikarya</taxon>
        <taxon>Basidiomycota</taxon>
        <taxon>Agaricomycotina</taxon>
        <taxon>Agaricomycetes</taxon>
        <taxon>Thelephorales</taxon>
        <taxon>Thelephoraceae</taxon>
        <taxon>Thelephora</taxon>
    </lineage>
</organism>
<dbReference type="PROSITE" id="PS50294">
    <property type="entry name" value="WD_REPEATS_REGION"/>
    <property type="match status" value="1"/>
</dbReference>
<dbReference type="InterPro" id="IPR015943">
    <property type="entry name" value="WD40/YVTN_repeat-like_dom_sf"/>
</dbReference>
<evidence type="ECO:0000313" key="6">
    <source>
        <dbReference type="Proteomes" id="UP000736335"/>
    </source>
</evidence>
<evidence type="ECO:0000256" key="1">
    <source>
        <dbReference type="ARBA" id="ARBA00022574"/>
    </source>
</evidence>
<dbReference type="InterPro" id="IPR036322">
    <property type="entry name" value="WD40_repeat_dom_sf"/>
</dbReference>
<dbReference type="InterPro" id="IPR001680">
    <property type="entry name" value="WD40_rpt"/>
</dbReference>
<dbReference type="AlphaFoldDB" id="A0A9P6L8P1"/>
<accession>A0A9P6L8P1</accession>
<dbReference type="PANTHER" id="PTHR19857:SF8">
    <property type="entry name" value="ANGIO-ASSOCIATED MIGRATORY CELL PROTEIN"/>
    <property type="match status" value="1"/>
</dbReference>
<evidence type="ECO:0000256" key="4">
    <source>
        <dbReference type="SAM" id="Phobius"/>
    </source>
</evidence>
<dbReference type="SMART" id="SM00320">
    <property type="entry name" value="WD40"/>
    <property type="match status" value="5"/>
</dbReference>
<evidence type="ECO:0000256" key="3">
    <source>
        <dbReference type="PROSITE-ProRule" id="PRU00221"/>
    </source>
</evidence>
<feature type="repeat" description="WD" evidence="3">
    <location>
        <begin position="13"/>
        <end position="54"/>
    </location>
</feature>
<keyword evidence="4" id="KW-0812">Transmembrane</keyword>
<dbReference type="Gene3D" id="2.130.10.10">
    <property type="entry name" value="YVTN repeat-like/Quinoprotein amine dehydrogenase"/>
    <property type="match status" value="3"/>
</dbReference>
<reference evidence="5" key="1">
    <citation type="journal article" date="2020" name="Nat. Commun.">
        <title>Large-scale genome sequencing of mycorrhizal fungi provides insights into the early evolution of symbiotic traits.</title>
        <authorList>
            <person name="Miyauchi S."/>
            <person name="Kiss E."/>
            <person name="Kuo A."/>
            <person name="Drula E."/>
            <person name="Kohler A."/>
            <person name="Sanchez-Garcia M."/>
            <person name="Morin E."/>
            <person name="Andreopoulos B."/>
            <person name="Barry K.W."/>
            <person name="Bonito G."/>
            <person name="Buee M."/>
            <person name="Carver A."/>
            <person name="Chen C."/>
            <person name="Cichocki N."/>
            <person name="Clum A."/>
            <person name="Culley D."/>
            <person name="Crous P.W."/>
            <person name="Fauchery L."/>
            <person name="Girlanda M."/>
            <person name="Hayes R.D."/>
            <person name="Keri Z."/>
            <person name="LaButti K."/>
            <person name="Lipzen A."/>
            <person name="Lombard V."/>
            <person name="Magnuson J."/>
            <person name="Maillard F."/>
            <person name="Murat C."/>
            <person name="Nolan M."/>
            <person name="Ohm R.A."/>
            <person name="Pangilinan J."/>
            <person name="Pereira M.F."/>
            <person name="Perotto S."/>
            <person name="Peter M."/>
            <person name="Pfister S."/>
            <person name="Riley R."/>
            <person name="Sitrit Y."/>
            <person name="Stielow J.B."/>
            <person name="Szollosi G."/>
            <person name="Zifcakova L."/>
            <person name="Stursova M."/>
            <person name="Spatafora J.W."/>
            <person name="Tedersoo L."/>
            <person name="Vaario L.M."/>
            <person name="Yamada A."/>
            <person name="Yan M."/>
            <person name="Wang P."/>
            <person name="Xu J."/>
            <person name="Bruns T."/>
            <person name="Baldrian P."/>
            <person name="Vilgalys R."/>
            <person name="Dunand C."/>
            <person name="Henrissat B."/>
            <person name="Grigoriev I.V."/>
            <person name="Hibbett D."/>
            <person name="Nagy L.G."/>
            <person name="Martin F.M."/>
        </authorList>
    </citation>
    <scope>NUCLEOTIDE SEQUENCE</scope>
    <source>
        <strain evidence="5">UH-Tt-Lm1</strain>
    </source>
</reference>
<name>A0A9P6L8P1_9AGAM</name>
<dbReference type="EMBL" id="WIUZ02000005">
    <property type="protein sequence ID" value="KAF9787392.1"/>
    <property type="molecule type" value="Genomic_DNA"/>
</dbReference>
<dbReference type="Proteomes" id="UP000736335">
    <property type="component" value="Unassembled WGS sequence"/>
</dbReference>
<reference evidence="5" key="2">
    <citation type="submission" date="2020-11" db="EMBL/GenBank/DDBJ databases">
        <authorList>
            <consortium name="DOE Joint Genome Institute"/>
            <person name="Kuo A."/>
            <person name="Miyauchi S."/>
            <person name="Kiss E."/>
            <person name="Drula E."/>
            <person name="Kohler A."/>
            <person name="Sanchez-Garcia M."/>
            <person name="Andreopoulos B."/>
            <person name="Barry K.W."/>
            <person name="Bonito G."/>
            <person name="Buee M."/>
            <person name="Carver A."/>
            <person name="Chen C."/>
            <person name="Cichocki N."/>
            <person name="Clum A."/>
            <person name="Culley D."/>
            <person name="Crous P.W."/>
            <person name="Fauchery L."/>
            <person name="Girlanda M."/>
            <person name="Hayes R."/>
            <person name="Keri Z."/>
            <person name="Labutti K."/>
            <person name="Lipzen A."/>
            <person name="Lombard V."/>
            <person name="Magnuson J."/>
            <person name="Maillard F."/>
            <person name="Morin E."/>
            <person name="Murat C."/>
            <person name="Nolan M."/>
            <person name="Ohm R."/>
            <person name="Pangilinan J."/>
            <person name="Pereira M."/>
            <person name="Perotto S."/>
            <person name="Peter M."/>
            <person name="Riley R."/>
            <person name="Sitrit Y."/>
            <person name="Stielow B."/>
            <person name="Szollosi G."/>
            <person name="Zifcakova L."/>
            <person name="Stursova M."/>
            <person name="Spatafora J.W."/>
            <person name="Tedersoo L."/>
            <person name="Vaario L.-M."/>
            <person name="Yamada A."/>
            <person name="Yan M."/>
            <person name="Wang P."/>
            <person name="Xu J."/>
            <person name="Bruns T."/>
            <person name="Baldrian P."/>
            <person name="Vilgalys R."/>
            <person name="Henrissat B."/>
            <person name="Grigoriev I.V."/>
            <person name="Hibbett D."/>
            <person name="Nagy L.G."/>
            <person name="Martin F.M."/>
        </authorList>
    </citation>
    <scope>NUCLEOTIDE SEQUENCE</scope>
    <source>
        <strain evidence="5">UH-Tt-Lm1</strain>
    </source>
</reference>
<keyword evidence="4" id="KW-0472">Membrane</keyword>
<sequence>MATPHYTLDTTLPSGHSNSIIALQFSPDGKFLASGSGDGVLMVFSTLTWKPVKRYLDASPLTALIWHPTFPKTLICGYRSGDIHTINFESHSLIDDPNKVWTDKMGGPIHCIASGGSGTKVALSYGPDVAVVEQHAISVWTNARNLPEPPSLPGLDEELPVPTACSLHFIENEKLLVVTYVDHGIICWDINSMELKWQITPRTCSLASCAVSPDEKVLVVANLYDGLDWYKIPDRAFSRSVPLHINHNVPIPVLLVDSGKTLLVGGTSGNAKVLDAHTAETIQTLDHNPDDLVQALAFCLKEETGTRYIATGTSQSFIQIWSATTEATDVKGPQSTETPAPVIPWFIRFQRFINMALVVLAFVSVIYLPMIQDIGASSSRVLLRWLAPVARSVLSRVDSDAATTLPQDPDFFVPKTVTQV</sequence>
<dbReference type="PANTHER" id="PTHR19857">
    <property type="entry name" value="MITOCHONDRIAL DIVISION PROTEIN 1-RELATED"/>
    <property type="match status" value="1"/>
</dbReference>